<dbReference type="SMART" id="SM00066">
    <property type="entry name" value="GAL4"/>
    <property type="match status" value="1"/>
</dbReference>
<dbReference type="GO" id="GO:0008270">
    <property type="term" value="F:zinc ion binding"/>
    <property type="evidence" value="ECO:0007669"/>
    <property type="project" value="InterPro"/>
</dbReference>
<evidence type="ECO:0000256" key="2">
    <source>
        <dbReference type="ARBA" id="ARBA00023242"/>
    </source>
</evidence>
<evidence type="ECO:0000256" key="3">
    <source>
        <dbReference type="SAM" id="MobiDB-lite"/>
    </source>
</evidence>
<dbReference type="CDD" id="cd00067">
    <property type="entry name" value="GAL4"/>
    <property type="match status" value="1"/>
</dbReference>
<dbReference type="InterPro" id="IPR001138">
    <property type="entry name" value="Zn2Cys6_DnaBD"/>
</dbReference>
<dbReference type="InterPro" id="IPR036864">
    <property type="entry name" value="Zn2-C6_fun-type_DNA-bd_sf"/>
</dbReference>
<dbReference type="SUPFAM" id="SSF51395">
    <property type="entry name" value="FMN-linked oxidoreductases"/>
    <property type="match status" value="1"/>
</dbReference>
<evidence type="ECO:0000313" key="6">
    <source>
        <dbReference type="Proteomes" id="UP000829685"/>
    </source>
</evidence>
<dbReference type="Gene3D" id="3.20.20.70">
    <property type="entry name" value="Aldolase class I"/>
    <property type="match status" value="1"/>
</dbReference>
<dbReference type="Pfam" id="PF04082">
    <property type="entry name" value="Fungal_trans"/>
    <property type="match status" value="1"/>
</dbReference>
<accession>A0A9Q0AIH3</accession>
<sequence length="1164" mass="129866">MAAPVDVTIPDWAAAVPEDAEVRPGKRSRVALACQRCKVRKQKCNGAKPCSKCQSLGLPCEYVIPQKPMPFGKNQYIKSLERRVAELETILSKQGISDLSKDHWSSLRAEQAGRPVEDAASSTHTPDTDDFDHELDWQDGFDNVVSVLRSLSMDANGTGYIGGTSHVTMGKLFSFIGSHRGRNGGQSRRRDTDLMQPLDQPSLDDVEPIDFSEVAPEVADRLLVGWLKHIATRFPVVHSVWVRQIHERRHSLAVTHEKIILHLVYASGGRFLETAGEFGLFYPQRHYASALSHMGAILDYDDIRSVTILMLMAVFCLRNPVGPGAWTYSRMAMLVALNLGLHRKTNAMKRPSIENELRKRMFWATYAFDRQISIPLGRPFAISDRDIDVPLPWDIDESTTAEDFSRLSEPKGNDSAPEHSTSLSSFVRMVKLRRIESDIQQTIYRVDLTPEISDTVVDKFLERLAHWKAMIPLDCRQKRDLEGVPFDGYDVYMVFFCKCKRLLLFPEISKTPVNPRYLKECAMACAGACGAYKRLHQVMSVGYSIMSVQTVFMAGLTLVYCIWISPNEVFDITTSSGIHDCSIVLFVIAERIGAAKKYRNAFEVIRQRVIDQVSDGSSRQPRKAMSGLVAELGPSVHSWDVNQPFEVDHDSFEQFSQIISDMSGGFPGLMDPFSDMSGEGAPAYAVDASYMQTTPFAPEAPRSPDMVSPTRTFGANLPEFDDNNPLDIVYNDSISPWFSAATVNTTMADTHKLFTPLQIANGCIALKHRIIMAPMTRNRGVPLSEGTPDAPNRIWLPDDLVALYYGQRASPGGLLITEGIPPSIEASGMPNVPGLFDESQVPGWKKVVKAVHAKGGFIYAQLWHAGRATIPQFSGTGPVSASATPWDTDEKFPFRTPFTKEKIAYRDHPPIAMSHAHLQKTINDFVAAAKMAVDIGFDGIEINGGNGNLLDQFLHSNINTRTDEYGGSAEKRCKFVLELTAALAAAIGASNVAIRMEPTGLYQHTRGGERVETWSYLCQKLADTYQGDKKLSYVHFIEPRFDRIDSEAEKDNFYKSWSLPIVSNEPFRKIISDKGIPTFSCGGWDDKNSADAIEKGWDGVVFAKWFTSNPDLPDRIKNGQALAEYDRSRFYGSWDGIRENGYTNYVVYEEEIKAKAEQEEKLPS</sequence>
<dbReference type="EMBL" id="JAFIMR010000034">
    <property type="protein sequence ID" value="KAI1859426.1"/>
    <property type="molecule type" value="Genomic_DNA"/>
</dbReference>
<dbReference type="Pfam" id="PF00724">
    <property type="entry name" value="Oxidored_FMN"/>
    <property type="match status" value="1"/>
</dbReference>
<gene>
    <name evidence="5" type="ORF">JX265_010429</name>
</gene>
<dbReference type="InterPro" id="IPR007219">
    <property type="entry name" value="XnlR_reg_dom"/>
</dbReference>
<dbReference type="GO" id="GO:0006351">
    <property type="term" value="P:DNA-templated transcription"/>
    <property type="evidence" value="ECO:0007669"/>
    <property type="project" value="InterPro"/>
</dbReference>
<dbReference type="Pfam" id="PF00172">
    <property type="entry name" value="Zn_clus"/>
    <property type="match status" value="1"/>
</dbReference>
<feature type="region of interest" description="Disordered" evidence="3">
    <location>
        <begin position="107"/>
        <end position="128"/>
    </location>
</feature>
<comment type="caution">
    <text evidence="5">The sequence shown here is derived from an EMBL/GenBank/DDBJ whole genome shotgun (WGS) entry which is preliminary data.</text>
</comment>
<dbReference type="AlphaFoldDB" id="A0A9Q0AIH3"/>
<organism evidence="5 6">
    <name type="scientific">Neoarthrinium moseri</name>
    <dbReference type="NCBI Taxonomy" id="1658444"/>
    <lineage>
        <taxon>Eukaryota</taxon>
        <taxon>Fungi</taxon>
        <taxon>Dikarya</taxon>
        <taxon>Ascomycota</taxon>
        <taxon>Pezizomycotina</taxon>
        <taxon>Sordariomycetes</taxon>
        <taxon>Xylariomycetidae</taxon>
        <taxon>Amphisphaeriales</taxon>
        <taxon>Apiosporaceae</taxon>
        <taxon>Neoarthrinium</taxon>
    </lineage>
</organism>
<reference evidence="5" key="1">
    <citation type="submission" date="2021-03" db="EMBL/GenBank/DDBJ databases">
        <title>Revisited historic fungal species revealed as producer of novel bioactive compounds through whole genome sequencing and comparative genomics.</title>
        <authorList>
            <person name="Vignolle G.A."/>
            <person name="Hochenegger N."/>
            <person name="Mach R.L."/>
            <person name="Mach-Aigner A.R."/>
            <person name="Javad Rahimi M."/>
            <person name="Salim K.A."/>
            <person name="Chan C.M."/>
            <person name="Lim L.B.L."/>
            <person name="Cai F."/>
            <person name="Druzhinina I.S."/>
            <person name="U'Ren J.M."/>
            <person name="Derntl C."/>
        </authorList>
    </citation>
    <scope>NUCLEOTIDE SEQUENCE</scope>
    <source>
        <strain evidence="5">TUCIM 5799</strain>
    </source>
</reference>
<dbReference type="GO" id="GO:0003677">
    <property type="term" value="F:DNA binding"/>
    <property type="evidence" value="ECO:0007669"/>
    <property type="project" value="InterPro"/>
</dbReference>
<dbReference type="GO" id="GO:0016491">
    <property type="term" value="F:oxidoreductase activity"/>
    <property type="evidence" value="ECO:0007669"/>
    <property type="project" value="InterPro"/>
</dbReference>
<keyword evidence="2" id="KW-0539">Nucleus</keyword>
<dbReference type="InterPro" id="IPR001155">
    <property type="entry name" value="OxRdtase_FMN_N"/>
</dbReference>
<feature type="region of interest" description="Disordered" evidence="3">
    <location>
        <begin position="401"/>
        <end position="420"/>
    </location>
</feature>
<dbReference type="CDD" id="cd12148">
    <property type="entry name" value="fungal_TF_MHR"/>
    <property type="match status" value="1"/>
</dbReference>
<feature type="region of interest" description="Disordered" evidence="3">
    <location>
        <begin position="178"/>
        <end position="199"/>
    </location>
</feature>
<dbReference type="Proteomes" id="UP000829685">
    <property type="component" value="Unassembled WGS sequence"/>
</dbReference>
<dbReference type="SMART" id="SM00906">
    <property type="entry name" value="Fungal_trans"/>
    <property type="match status" value="1"/>
</dbReference>
<proteinExistence type="predicted"/>
<protein>
    <recommendedName>
        <fullName evidence="4">Zn(2)-C6 fungal-type domain-containing protein</fullName>
    </recommendedName>
</protein>
<keyword evidence="1" id="KW-0479">Metal-binding</keyword>
<dbReference type="PANTHER" id="PTHR22893">
    <property type="entry name" value="NADH OXIDOREDUCTASE-RELATED"/>
    <property type="match status" value="1"/>
</dbReference>
<feature type="compositionally biased region" description="Basic and acidic residues" evidence="3">
    <location>
        <begin position="403"/>
        <end position="412"/>
    </location>
</feature>
<evidence type="ECO:0000256" key="1">
    <source>
        <dbReference type="ARBA" id="ARBA00022723"/>
    </source>
</evidence>
<dbReference type="Gene3D" id="4.10.240.10">
    <property type="entry name" value="Zn(2)-C6 fungal-type DNA-binding domain"/>
    <property type="match status" value="1"/>
</dbReference>
<evidence type="ECO:0000259" key="4">
    <source>
        <dbReference type="PROSITE" id="PS50048"/>
    </source>
</evidence>
<evidence type="ECO:0000313" key="5">
    <source>
        <dbReference type="EMBL" id="KAI1859426.1"/>
    </source>
</evidence>
<name>A0A9Q0AIH3_9PEZI</name>
<dbReference type="InterPro" id="IPR045247">
    <property type="entry name" value="Oye-like"/>
</dbReference>
<dbReference type="PROSITE" id="PS00463">
    <property type="entry name" value="ZN2_CY6_FUNGAL_1"/>
    <property type="match status" value="1"/>
</dbReference>
<dbReference type="PANTHER" id="PTHR22893:SF93">
    <property type="entry name" value="HYPOTHETICAL OXIDOREDUCTASE (EUROFUNG)"/>
    <property type="match status" value="1"/>
</dbReference>
<dbReference type="PROSITE" id="PS50048">
    <property type="entry name" value="ZN2_CY6_FUNGAL_2"/>
    <property type="match status" value="1"/>
</dbReference>
<dbReference type="SUPFAM" id="SSF57701">
    <property type="entry name" value="Zn2/Cys6 DNA-binding domain"/>
    <property type="match status" value="1"/>
</dbReference>
<dbReference type="GO" id="GO:0010181">
    <property type="term" value="F:FMN binding"/>
    <property type="evidence" value="ECO:0007669"/>
    <property type="project" value="InterPro"/>
</dbReference>
<dbReference type="InterPro" id="IPR013785">
    <property type="entry name" value="Aldolase_TIM"/>
</dbReference>
<dbReference type="GO" id="GO:0000981">
    <property type="term" value="F:DNA-binding transcription factor activity, RNA polymerase II-specific"/>
    <property type="evidence" value="ECO:0007669"/>
    <property type="project" value="InterPro"/>
</dbReference>
<feature type="domain" description="Zn(2)-C6 fungal-type" evidence="4">
    <location>
        <begin position="33"/>
        <end position="62"/>
    </location>
</feature>
<keyword evidence="6" id="KW-1185">Reference proteome</keyword>